<dbReference type="GO" id="GO:0000271">
    <property type="term" value="P:polysaccharide biosynthetic process"/>
    <property type="evidence" value="ECO:0007669"/>
    <property type="project" value="InterPro"/>
</dbReference>
<sequence>MKSRRFNSSEMRRFIKFSIVGVIGFIIDTGALNIMIGYLGMSTGLLRLVAKTISFGLALTSNFFWNRYWIYPESRSKSVRVQAVQFTVVNLIGLALNLLIFGSVSSALIPTFQNYYGSQIGLILGTNAGQVAAVAVVLFWNFFANRYWTYGDVE</sequence>
<evidence type="ECO:0000256" key="1">
    <source>
        <dbReference type="ARBA" id="ARBA00004141"/>
    </source>
</evidence>
<evidence type="ECO:0000256" key="6">
    <source>
        <dbReference type="SAM" id="Phobius"/>
    </source>
</evidence>
<dbReference type="InterPro" id="IPR007267">
    <property type="entry name" value="GtrA_DPMS_TM"/>
</dbReference>
<keyword evidence="5 6" id="KW-0472">Membrane</keyword>
<feature type="transmembrane region" description="Helical" evidence="6">
    <location>
        <begin position="45"/>
        <end position="65"/>
    </location>
</feature>
<feature type="transmembrane region" description="Helical" evidence="6">
    <location>
        <begin position="120"/>
        <end position="143"/>
    </location>
</feature>
<reference evidence="8" key="1">
    <citation type="submission" date="2018-05" db="EMBL/GenBank/DDBJ databases">
        <authorList>
            <person name="Lanie J.A."/>
            <person name="Ng W.-L."/>
            <person name="Kazmierczak K.M."/>
            <person name="Andrzejewski T.M."/>
            <person name="Davidsen T.M."/>
            <person name="Wayne K.J."/>
            <person name="Tettelin H."/>
            <person name="Glass J.I."/>
            <person name="Rusch D."/>
            <person name="Podicherti R."/>
            <person name="Tsui H.-C.T."/>
            <person name="Winkler M.E."/>
        </authorList>
    </citation>
    <scope>NUCLEOTIDE SEQUENCE</scope>
</reference>
<dbReference type="PANTHER" id="PTHR38459:SF1">
    <property type="entry name" value="PROPHAGE BACTOPRENOL-LINKED GLUCOSE TRANSLOCASE HOMOLOG"/>
    <property type="match status" value="1"/>
</dbReference>
<feature type="transmembrane region" description="Helical" evidence="6">
    <location>
        <begin position="20"/>
        <end position="39"/>
    </location>
</feature>
<organism evidence="8">
    <name type="scientific">marine metagenome</name>
    <dbReference type="NCBI Taxonomy" id="408172"/>
    <lineage>
        <taxon>unclassified sequences</taxon>
        <taxon>metagenomes</taxon>
        <taxon>ecological metagenomes</taxon>
    </lineage>
</organism>
<dbReference type="EMBL" id="UINC01191889">
    <property type="protein sequence ID" value="SVE06752.1"/>
    <property type="molecule type" value="Genomic_DNA"/>
</dbReference>
<dbReference type="AlphaFoldDB" id="A0A383AGA1"/>
<evidence type="ECO:0000259" key="7">
    <source>
        <dbReference type="Pfam" id="PF04138"/>
    </source>
</evidence>
<evidence type="ECO:0000256" key="4">
    <source>
        <dbReference type="ARBA" id="ARBA00022989"/>
    </source>
</evidence>
<evidence type="ECO:0000256" key="3">
    <source>
        <dbReference type="ARBA" id="ARBA00022692"/>
    </source>
</evidence>
<evidence type="ECO:0000256" key="2">
    <source>
        <dbReference type="ARBA" id="ARBA00009399"/>
    </source>
</evidence>
<gene>
    <name evidence="8" type="ORF">METZ01_LOCUS459606</name>
</gene>
<evidence type="ECO:0000256" key="5">
    <source>
        <dbReference type="ARBA" id="ARBA00023136"/>
    </source>
</evidence>
<feature type="transmembrane region" description="Helical" evidence="6">
    <location>
        <begin position="86"/>
        <end position="108"/>
    </location>
</feature>
<name>A0A383AGA1_9ZZZZ</name>
<comment type="similarity">
    <text evidence="2">Belongs to the GtrA family.</text>
</comment>
<accession>A0A383AGA1</accession>
<dbReference type="InterPro" id="IPR051401">
    <property type="entry name" value="GtrA_CellWall_Glycosyl"/>
</dbReference>
<keyword evidence="4 6" id="KW-1133">Transmembrane helix</keyword>
<evidence type="ECO:0000313" key="8">
    <source>
        <dbReference type="EMBL" id="SVE06752.1"/>
    </source>
</evidence>
<keyword evidence="3 6" id="KW-0812">Transmembrane</keyword>
<comment type="subcellular location">
    <subcellularLocation>
        <location evidence="1">Membrane</location>
        <topology evidence="1">Multi-pass membrane protein</topology>
    </subcellularLocation>
</comment>
<protein>
    <recommendedName>
        <fullName evidence="7">GtrA/DPMS transmembrane domain-containing protein</fullName>
    </recommendedName>
</protein>
<dbReference type="GO" id="GO:0005886">
    <property type="term" value="C:plasma membrane"/>
    <property type="evidence" value="ECO:0007669"/>
    <property type="project" value="TreeGrafter"/>
</dbReference>
<dbReference type="PANTHER" id="PTHR38459">
    <property type="entry name" value="PROPHAGE BACTOPRENOL-LINKED GLUCOSE TRANSLOCASE HOMOLOG"/>
    <property type="match status" value="1"/>
</dbReference>
<feature type="domain" description="GtrA/DPMS transmembrane" evidence="7">
    <location>
        <begin position="16"/>
        <end position="149"/>
    </location>
</feature>
<dbReference type="Pfam" id="PF04138">
    <property type="entry name" value="GtrA_DPMS_TM"/>
    <property type="match status" value="1"/>
</dbReference>
<proteinExistence type="inferred from homology"/>